<sequence length="247" mass="27857">MPPRTPKSERQKANKEKETVASDGARAADPPLPGSPWAQAPAGDDYPKVPDPVDKKRMVSTKQANRPFLAYTEYRAKREQEHQAWLERKKEREEKMARGEEVGPEEEDPTAEVEIGCLGLFKFIVYCFLGVVLAGKFFTGSYLWEQDLPNLSKYFPPANQRLFSEQVLATYDGTVESRPIYLAGLEHWKKFYAESKKYNKVGRVSHPPIDPASPIPVHCDAKKAQASIESERSGPMPTDTTSSREEL</sequence>
<feature type="region of interest" description="Disordered" evidence="1">
    <location>
        <begin position="223"/>
        <end position="247"/>
    </location>
</feature>
<accession>A0AAD5YE74</accession>
<keyword evidence="3" id="KW-1185">Reference proteome</keyword>
<evidence type="ECO:0000313" key="2">
    <source>
        <dbReference type="EMBL" id="KAJ3483720.1"/>
    </source>
</evidence>
<feature type="region of interest" description="Disordered" evidence="1">
    <location>
        <begin position="1"/>
        <end position="64"/>
    </location>
</feature>
<dbReference type="Proteomes" id="UP001212997">
    <property type="component" value="Unassembled WGS sequence"/>
</dbReference>
<name>A0AAD5YE74_9APHY</name>
<feature type="compositionally biased region" description="Basic and acidic residues" evidence="1">
    <location>
        <begin position="45"/>
        <end position="57"/>
    </location>
</feature>
<gene>
    <name evidence="2" type="ORF">NLI96_g6120</name>
</gene>
<protein>
    <submittedName>
        <fullName evidence="2">Uncharacterized protein</fullName>
    </submittedName>
</protein>
<dbReference type="EMBL" id="JANAWD010000217">
    <property type="protein sequence ID" value="KAJ3483720.1"/>
    <property type="molecule type" value="Genomic_DNA"/>
</dbReference>
<organism evidence="2 3">
    <name type="scientific">Meripilus lineatus</name>
    <dbReference type="NCBI Taxonomy" id="2056292"/>
    <lineage>
        <taxon>Eukaryota</taxon>
        <taxon>Fungi</taxon>
        <taxon>Dikarya</taxon>
        <taxon>Basidiomycota</taxon>
        <taxon>Agaricomycotina</taxon>
        <taxon>Agaricomycetes</taxon>
        <taxon>Polyporales</taxon>
        <taxon>Meripilaceae</taxon>
        <taxon>Meripilus</taxon>
    </lineage>
</organism>
<reference evidence="2" key="1">
    <citation type="submission" date="2022-07" db="EMBL/GenBank/DDBJ databases">
        <title>Genome Sequence of Physisporinus lineatus.</title>
        <authorList>
            <person name="Buettner E."/>
        </authorList>
    </citation>
    <scope>NUCLEOTIDE SEQUENCE</scope>
    <source>
        <strain evidence="2">VT162</strain>
    </source>
</reference>
<comment type="caution">
    <text evidence="2">The sequence shown here is derived from an EMBL/GenBank/DDBJ whole genome shotgun (WGS) entry which is preliminary data.</text>
</comment>
<evidence type="ECO:0000313" key="3">
    <source>
        <dbReference type="Proteomes" id="UP001212997"/>
    </source>
</evidence>
<proteinExistence type="predicted"/>
<dbReference type="AlphaFoldDB" id="A0AAD5YE74"/>
<evidence type="ECO:0000256" key="1">
    <source>
        <dbReference type="SAM" id="MobiDB-lite"/>
    </source>
</evidence>
<feature type="compositionally biased region" description="Basic and acidic residues" evidence="1">
    <location>
        <begin position="1"/>
        <end position="20"/>
    </location>
</feature>